<protein>
    <recommendedName>
        <fullName evidence="3">Mobile element protein</fullName>
    </recommendedName>
</protein>
<proteinExistence type="predicted"/>
<reference evidence="1 2" key="1">
    <citation type="journal article" date="2020" name="ISME J.">
        <title>Comparative genomics reveals insights into cyanobacterial evolution and habitat adaptation.</title>
        <authorList>
            <person name="Chen M.Y."/>
            <person name="Teng W.K."/>
            <person name="Zhao L."/>
            <person name="Hu C.X."/>
            <person name="Zhou Y.K."/>
            <person name="Han B.P."/>
            <person name="Song L.R."/>
            <person name="Shu W.S."/>
        </authorList>
    </citation>
    <scope>NUCLEOTIDE SEQUENCE [LARGE SCALE GENOMIC DNA]</scope>
    <source>
        <strain evidence="1 2">FACHB-1344</strain>
    </source>
</reference>
<dbReference type="Proteomes" id="UP000636187">
    <property type="component" value="Unassembled WGS sequence"/>
</dbReference>
<evidence type="ECO:0000313" key="1">
    <source>
        <dbReference type="EMBL" id="MBD2622239.1"/>
    </source>
</evidence>
<evidence type="ECO:0008006" key="3">
    <source>
        <dbReference type="Google" id="ProtNLM"/>
    </source>
</evidence>
<evidence type="ECO:0000313" key="2">
    <source>
        <dbReference type="Proteomes" id="UP000636187"/>
    </source>
</evidence>
<gene>
    <name evidence="1" type="ORF">H6G48_11325</name>
</gene>
<comment type="caution">
    <text evidence="1">The sequence shown here is derived from an EMBL/GenBank/DDBJ whole genome shotgun (WGS) entry which is preliminary data.</text>
</comment>
<organism evidence="1 2">
    <name type="scientific">Microcystis flos-aquae FACHB-1344</name>
    <dbReference type="NCBI Taxonomy" id="2692899"/>
    <lineage>
        <taxon>Bacteria</taxon>
        <taxon>Bacillati</taxon>
        <taxon>Cyanobacteriota</taxon>
        <taxon>Cyanophyceae</taxon>
        <taxon>Oscillatoriophycideae</taxon>
        <taxon>Chroococcales</taxon>
        <taxon>Microcystaceae</taxon>
        <taxon>Microcystis</taxon>
    </lineage>
</organism>
<keyword evidence="2" id="KW-1185">Reference proteome</keyword>
<name>A0ABR8HUP0_9CHRO</name>
<dbReference type="RefSeq" id="WP_190721770.1">
    <property type="nucleotide sequence ID" value="NZ_JACJSW010000131.1"/>
</dbReference>
<sequence length="45" mass="5039">MITSITVDGGGLGRIVSLKLKQKFWPSNVPYIIWMLSNFLLTKAT</sequence>
<dbReference type="EMBL" id="JACJSW010000131">
    <property type="protein sequence ID" value="MBD2622239.1"/>
    <property type="molecule type" value="Genomic_DNA"/>
</dbReference>
<accession>A0ABR8HUP0</accession>